<evidence type="ECO:0000313" key="1">
    <source>
        <dbReference type="EMBL" id="TDZ38551.1"/>
    </source>
</evidence>
<dbReference type="InterPro" id="IPR017853">
    <property type="entry name" value="GH"/>
</dbReference>
<comment type="caution">
    <text evidence="1">The sequence shown here is derived from an EMBL/GenBank/DDBJ whole genome shotgun (WGS) entry which is preliminary data.</text>
</comment>
<evidence type="ECO:0008006" key="3">
    <source>
        <dbReference type="Google" id="ProtNLM"/>
    </source>
</evidence>
<dbReference type="Proteomes" id="UP000295083">
    <property type="component" value="Unassembled WGS sequence"/>
</dbReference>
<dbReference type="Gene3D" id="3.20.20.80">
    <property type="entry name" value="Glycosidases"/>
    <property type="match status" value="1"/>
</dbReference>
<evidence type="ECO:0000313" key="2">
    <source>
        <dbReference type="Proteomes" id="UP000295083"/>
    </source>
</evidence>
<dbReference type="SUPFAM" id="SSF51445">
    <property type="entry name" value="(Trans)glycosidases"/>
    <property type="match status" value="1"/>
</dbReference>
<accession>A0A4R8QI24</accession>
<dbReference type="EMBL" id="QAPG01000016">
    <property type="protein sequence ID" value="TDZ38551.1"/>
    <property type="molecule type" value="Genomic_DNA"/>
</dbReference>
<organism evidence="1 2">
    <name type="scientific">Colletotrichum spinosum</name>
    <dbReference type="NCBI Taxonomy" id="1347390"/>
    <lineage>
        <taxon>Eukaryota</taxon>
        <taxon>Fungi</taxon>
        <taxon>Dikarya</taxon>
        <taxon>Ascomycota</taxon>
        <taxon>Pezizomycotina</taxon>
        <taxon>Sordariomycetes</taxon>
        <taxon>Hypocreomycetidae</taxon>
        <taxon>Glomerellales</taxon>
        <taxon>Glomerellaceae</taxon>
        <taxon>Colletotrichum</taxon>
        <taxon>Colletotrichum orbiculare species complex</taxon>
    </lineage>
</organism>
<protein>
    <recommendedName>
        <fullName evidence="3">Abortive infection protein</fullName>
    </recommendedName>
</protein>
<name>A0A4R8QI24_9PEZI</name>
<keyword evidence="2" id="KW-1185">Reference proteome</keyword>
<reference evidence="1 2" key="1">
    <citation type="submission" date="2018-11" db="EMBL/GenBank/DDBJ databases">
        <title>Genome sequence and assembly of Colletotrichum spinosum.</title>
        <authorList>
            <person name="Gan P."/>
            <person name="Shirasu K."/>
        </authorList>
    </citation>
    <scope>NUCLEOTIDE SEQUENCE [LARGE SCALE GENOMIC DNA]</scope>
    <source>
        <strain evidence="1 2">CBS 515.97</strain>
    </source>
</reference>
<proteinExistence type="predicted"/>
<dbReference type="AlphaFoldDB" id="A0A4R8QI24"/>
<sequence>MQYRGVVYDVGLHFEPNTPSVDSFSPRLVEHDMRTIADDLHANAVRIEGESIARLVTAARAAHARGLAVLSNQASAKLNGVLRLFLDVIRPVFHGRVTYSAGSWEQVDWTMFDIVGVDYYRHSEPEAEYVDGLDKYRLGKPLFVMEFGCCAYEGAAARGAGGFALLEGANVDGTGKFADGVVPTYSETEQADYIETQLRLLADAAVDGAFVYVFSFPTYRAGQGARNLDMMSFSLVKTWPEDDERCQRMPPWAPKESFERLASLYKSMQDAGLGKRG</sequence>
<gene>
    <name evidence="1" type="ORF">C8035_v004805</name>
</gene>